<feature type="region of interest" description="Disordered" evidence="3">
    <location>
        <begin position="150"/>
        <end position="254"/>
    </location>
</feature>
<keyword evidence="1 2" id="KW-0694">RNA-binding</keyword>
<name>A0A9D4E723_DREPO</name>
<feature type="non-terminal residue" evidence="5">
    <location>
        <position position="1"/>
    </location>
</feature>
<feature type="domain" description="RRM" evidence="4">
    <location>
        <begin position="102"/>
        <end position="174"/>
    </location>
</feature>
<evidence type="ECO:0000259" key="4">
    <source>
        <dbReference type="PROSITE" id="PS50102"/>
    </source>
</evidence>
<dbReference type="GO" id="GO:0003723">
    <property type="term" value="F:RNA binding"/>
    <property type="evidence" value="ECO:0007669"/>
    <property type="project" value="UniProtKB-UniRule"/>
</dbReference>
<feature type="compositionally biased region" description="Basic and acidic residues" evidence="3">
    <location>
        <begin position="203"/>
        <end position="218"/>
    </location>
</feature>
<dbReference type="AlphaFoldDB" id="A0A9D4E723"/>
<organism evidence="5 6">
    <name type="scientific">Dreissena polymorpha</name>
    <name type="common">Zebra mussel</name>
    <name type="synonym">Mytilus polymorpha</name>
    <dbReference type="NCBI Taxonomy" id="45954"/>
    <lineage>
        <taxon>Eukaryota</taxon>
        <taxon>Metazoa</taxon>
        <taxon>Spiralia</taxon>
        <taxon>Lophotrochozoa</taxon>
        <taxon>Mollusca</taxon>
        <taxon>Bivalvia</taxon>
        <taxon>Autobranchia</taxon>
        <taxon>Heteroconchia</taxon>
        <taxon>Euheterodonta</taxon>
        <taxon>Imparidentia</taxon>
        <taxon>Neoheterodontei</taxon>
        <taxon>Myida</taxon>
        <taxon>Dreissenoidea</taxon>
        <taxon>Dreissenidae</taxon>
        <taxon>Dreissena</taxon>
    </lineage>
</organism>
<evidence type="ECO:0000313" key="6">
    <source>
        <dbReference type="Proteomes" id="UP000828390"/>
    </source>
</evidence>
<keyword evidence="6" id="KW-1185">Reference proteome</keyword>
<sequence length="254" mass="28637">MSSRSRSRSREKERVDKFGRTVPASRSKSRSRSLSRERSHDRHSRIRGRSPGRGSYRSRSRSGSRSRSFGRGRGRGSFDAPGGRRFEVTDRTNIEDPAYLNARLFIGNLPSDRTSKQDLENLFQSYGKILGVSIHDRGFGFVQFEREEDAQKAKDGERGTKLNGQVLDVKMAAEGRRQGGRGRGDSGRGRGEGREPPGVGYGARERSPIGDDRYRDPYASRPPPPRGDPYYADPYRRAPPPGDPYLPPYRDDPY</sequence>
<gene>
    <name evidence="5" type="ORF">DPMN_175726</name>
</gene>
<dbReference type="SMART" id="SM00360">
    <property type="entry name" value="RRM"/>
    <property type="match status" value="1"/>
</dbReference>
<dbReference type="Gene3D" id="3.30.70.330">
    <property type="match status" value="1"/>
</dbReference>
<evidence type="ECO:0000256" key="2">
    <source>
        <dbReference type="PROSITE-ProRule" id="PRU00176"/>
    </source>
</evidence>
<dbReference type="InterPro" id="IPR012677">
    <property type="entry name" value="Nucleotide-bd_a/b_plait_sf"/>
</dbReference>
<feature type="region of interest" description="Disordered" evidence="3">
    <location>
        <begin position="1"/>
        <end position="90"/>
    </location>
</feature>
<dbReference type="InterPro" id="IPR000504">
    <property type="entry name" value="RRM_dom"/>
</dbReference>
<proteinExistence type="predicted"/>
<evidence type="ECO:0000256" key="1">
    <source>
        <dbReference type="ARBA" id="ARBA00022884"/>
    </source>
</evidence>
<comment type="caution">
    <text evidence="5">The sequence shown here is derived from an EMBL/GenBank/DDBJ whole genome shotgun (WGS) entry which is preliminary data.</text>
</comment>
<dbReference type="SUPFAM" id="SSF54928">
    <property type="entry name" value="RNA-binding domain, RBD"/>
    <property type="match status" value="1"/>
</dbReference>
<feature type="compositionally biased region" description="Basic and acidic residues" evidence="3">
    <location>
        <begin position="8"/>
        <end position="19"/>
    </location>
</feature>
<accession>A0A9D4E723</accession>
<dbReference type="InterPro" id="IPR035979">
    <property type="entry name" value="RBD_domain_sf"/>
</dbReference>
<feature type="compositionally biased region" description="Basic and acidic residues" evidence="3">
    <location>
        <begin position="150"/>
        <end position="160"/>
    </location>
</feature>
<protein>
    <recommendedName>
        <fullName evidence="4">RRM domain-containing protein</fullName>
    </recommendedName>
</protein>
<dbReference type="InterPro" id="IPR051186">
    <property type="entry name" value="RRM_HNRPC/RALY_subfam"/>
</dbReference>
<dbReference type="PANTHER" id="PTHR13968:SF26">
    <property type="entry name" value="RRM DOMAIN-CONTAINING PROTEIN"/>
    <property type="match status" value="1"/>
</dbReference>
<dbReference type="EMBL" id="JAIWYP010000009">
    <property type="protein sequence ID" value="KAH3774346.1"/>
    <property type="molecule type" value="Genomic_DNA"/>
</dbReference>
<dbReference type="Pfam" id="PF00076">
    <property type="entry name" value="RRM_1"/>
    <property type="match status" value="1"/>
</dbReference>
<dbReference type="PANTHER" id="PTHR13968">
    <property type="entry name" value="HETEROGENEOUS NUCLEAR RIBONUCLEOPROTEIN"/>
    <property type="match status" value="1"/>
</dbReference>
<feature type="compositionally biased region" description="Basic residues" evidence="3">
    <location>
        <begin position="41"/>
        <end position="74"/>
    </location>
</feature>
<dbReference type="Proteomes" id="UP000828390">
    <property type="component" value="Unassembled WGS sequence"/>
</dbReference>
<evidence type="ECO:0000256" key="3">
    <source>
        <dbReference type="SAM" id="MobiDB-lite"/>
    </source>
</evidence>
<reference evidence="5" key="1">
    <citation type="journal article" date="2019" name="bioRxiv">
        <title>The Genome of the Zebra Mussel, Dreissena polymorpha: A Resource for Invasive Species Research.</title>
        <authorList>
            <person name="McCartney M.A."/>
            <person name="Auch B."/>
            <person name="Kono T."/>
            <person name="Mallez S."/>
            <person name="Zhang Y."/>
            <person name="Obille A."/>
            <person name="Becker A."/>
            <person name="Abrahante J.E."/>
            <person name="Garbe J."/>
            <person name="Badalamenti J.P."/>
            <person name="Herman A."/>
            <person name="Mangelson H."/>
            <person name="Liachko I."/>
            <person name="Sullivan S."/>
            <person name="Sone E.D."/>
            <person name="Koren S."/>
            <person name="Silverstein K.A.T."/>
            <person name="Beckman K.B."/>
            <person name="Gohl D.M."/>
        </authorList>
    </citation>
    <scope>NUCLEOTIDE SEQUENCE</scope>
    <source>
        <strain evidence="5">Duluth1</strain>
        <tissue evidence="5">Whole animal</tissue>
    </source>
</reference>
<reference evidence="5" key="2">
    <citation type="submission" date="2020-11" db="EMBL/GenBank/DDBJ databases">
        <authorList>
            <person name="McCartney M.A."/>
            <person name="Auch B."/>
            <person name="Kono T."/>
            <person name="Mallez S."/>
            <person name="Becker A."/>
            <person name="Gohl D.M."/>
            <person name="Silverstein K.A.T."/>
            <person name="Koren S."/>
            <person name="Bechman K.B."/>
            <person name="Herman A."/>
            <person name="Abrahante J.E."/>
            <person name="Garbe J."/>
        </authorList>
    </citation>
    <scope>NUCLEOTIDE SEQUENCE</scope>
    <source>
        <strain evidence="5">Duluth1</strain>
        <tissue evidence="5">Whole animal</tissue>
    </source>
</reference>
<evidence type="ECO:0000313" key="5">
    <source>
        <dbReference type="EMBL" id="KAH3774346.1"/>
    </source>
</evidence>
<dbReference type="PROSITE" id="PS50102">
    <property type="entry name" value="RRM"/>
    <property type="match status" value="1"/>
</dbReference>
<feature type="compositionally biased region" description="Basic and acidic residues" evidence="3">
    <location>
        <begin position="171"/>
        <end position="195"/>
    </location>
</feature>
<feature type="compositionally biased region" description="Pro residues" evidence="3">
    <location>
        <begin position="237"/>
        <end position="247"/>
    </location>
</feature>
<dbReference type="GO" id="GO:0005634">
    <property type="term" value="C:nucleus"/>
    <property type="evidence" value="ECO:0007669"/>
    <property type="project" value="TreeGrafter"/>
</dbReference>